<name>A0A8J8FEU7_9BACT</name>
<dbReference type="GO" id="GO:0006310">
    <property type="term" value="P:DNA recombination"/>
    <property type="evidence" value="ECO:0007669"/>
    <property type="project" value="InterPro"/>
</dbReference>
<keyword evidence="16" id="KW-1185">Reference proteome</keyword>
<evidence type="ECO:0000256" key="6">
    <source>
        <dbReference type="ARBA" id="ARBA00022840"/>
    </source>
</evidence>
<comment type="similarity">
    <text evidence="1">Belongs to the helicase family. RecQ subfamily.</text>
</comment>
<evidence type="ECO:0000256" key="1">
    <source>
        <dbReference type="ARBA" id="ARBA00005446"/>
    </source>
</evidence>
<evidence type="ECO:0000259" key="14">
    <source>
        <dbReference type="PROSITE" id="PS51194"/>
    </source>
</evidence>
<dbReference type="GO" id="GO:0046872">
    <property type="term" value="F:metal ion binding"/>
    <property type="evidence" value="ECO:0007669"/>
    <property type="project" value="UniProtKB-KW"/>
</dbReference>
<dbReference type="Proteomes" id="UP000598971">
    <property type="component" value="Unassembled WGS sequence"/>
</dbReference>
<keyword evidence="4 15" id="KW-0378">Hydrolase</keyword>
<dbReference type="SMART" id="SM00490">
    <property type="entry name" value="HELICc"/>
    <property type="match status" value="1"/>
</dbReference>
<feature type="domain" description="Helicase C-terminal" evidence="14">
    <location>
        <begin position="217"/>
        <end position="363"/>
    </location>
</feature>
<dbReference type="Pfam" id="PF16124">
    <property type="entry name" value="RecQ_Zn_bind"/>
    <property type="match status" value="1"/>
</dbReference>
<dbReference type="Pfam" id="PF00270">
    <property type="entry name" value="DEAD"/>
    <property type="match status" value="1"/>
</dbReference>
<keyword evidence="5 15" id="KW-0347">Helicase</keyword>
<keyword evidence="8" id="KW-0413">Isomerase</keyword>
<dbReference type="SMART" id="SM00487">
    <property type="entry name" value="DEXDc"/>
    <property type="match status" value="1"/>
</dbReference>
<dbReference type="AlphaFoldDB" id="A0A8J8FEU7"/>
<dbReference type="GO" id="GO:0043138">
    <property type="term" value="F:3'-5' DNA helicase activity"/>
    <property type="evidence" value="ECO:0007669"/>
    <property type="project" value="UniProtKB-EC"/>
</dbReference>
<dbReference type="GO" id="GO:0009378">
    <property type="term" value="F:four-way junction helicase activity"/>
    <property type="evidence" value="ECO:0007669"/>
    <property type="project" value="TreeGrafter"/>
</dbReference>
<dbReference type="EMBL" id="WHPF01000001">
    <property type="protein sequence ID" value="NNV53844.1"/>
    <property type="molecule type" value="Genomic_DNA"/>
</dbReference>
<sequence>MVSPLHILQQYWRHTSFRPMQEEIINAVLSGKDVLALLPTGGGKSICFQVPALMQDGVCLVISPLIALMKDQVANLVQKGIPAMAIHSGMPYPEVQQCLQQVAEGEIKFLYLSPERLETELFKDFLEYMQINLIAVDEAHCISQWGYDFRPPYLRIAQIRTLLPNVPVLALTASATPKVQEDIIDKLVFKQYSIFKQSFERPTLSYSVFLVDSKINKLLDILRKVPGSSIVYCKSRRLTKEVAQMLAMQQVSVNYYHAGLSEQERSERQMAWLQNKTRVMVCTNAFGMGIDKPGVRTVVHYDAPDCIENYYQEAGRAGRDGKKAFAVLLYTQEDIAYLQGLPQQRFPDELVIQQVYQALADYLQIPVGIGQYQYFDFDFGSFVKTFKLDLLQVINVLKVLEQEGHLSFNENIFLPAQVMFKAPQSLMEAYEESHPMLQPVIKCLLRTYQGILDNRVSINEKQIAKMAGLSFESVYKDLQQLHALGIIEYLPQKETPQIHFLTNRAPARFLHINKQHYASRKKLYTQRVEAMLQFMGSKKDCRSVYIAAYFGDNAVNKCGICDNCLHQKTSNLAPDEFNAIQEQLYALLPPEGMDTKQLLEKLTTIPKTKLWQVLNFLHAEHELAINEFGWIIKL</sequence>
<dbReference type="Gene3D" id="1.10.10.10">
    <property type="entry name" value="Winged helix-like DNA-binding domain superfamily/Winged helix DNA-binding domain"/>
    <property type="match status" value="1"/>
</dbReference>
<dbReference type="SUPFAM" id="SSF52540">
    <property type="entry name" value="P-loop containing nucleoside triphosphate hydrolases"/>
    <property type="match status" value="1"/>
</dbReference>
<dbReference type="GO" id="GO:0030894">
    <property type="term" value="C:replisome"/>
    <property type="evidence" value="ECO:0007669"/>
    <property type="project" value="TreeGrafter"/>
</dbReference>
<dbReference type="Pfam" id="PF00271">
    <property type="entry name" value="Helicase_C"/>
    <property type="match status" value="1"/>
</dbReference>
<organism evidence="15 16">
    <name type="scientific">Limnovirga soli</name>
    <dbReference type="NCBI Taxonomy" id="2656915"/>
    <lineage>
        <taxon>Bacteria</taxon>
        <taxon>Pseudomonadati</taxon>
        <taxon>Bacteroidota</taxon>
        <taxon>Chitinophagia</taxon>
        <taxon>Chitinophagales</taxon>
        <taxon>Chitinophagaceae</taxon>
        <taxon>Limnovirga</taxon>
    </lineage>
</organism>
<dbReference type="GO" id="GO:0016787">
    <property type="term" value="F:hydrolase activity"/>
    <property type="evidence" value="ECO:0007669"/>
    <property type="project" value="UniProtKB-KW"/>
</dbReference>
<evidence type="ECO:0000313" key="16">
    <source>
        <dbReference type="Proteomes" id="UP000598971"/>
    </source>
</evidence>
<dbReference type="InterPro" id="IPR027417">
    <property type="entry name" value="P-loop_NTPase"/>
</dbReference>
<dbReference type="GO" id="GO:0043590">
    <property type="term" value="C:bacterial nucleoid"/>
    <property type="evidence" value="ECO:0007669"/>
    <property type="project" value="TreeGrafter"/>
</dbReference>
<comment type="caution">
    <text evidence="15">The sequence shown here is derived from an EMBL/GenBank/DDBJ whole genome shotgun (WGS) entry which is preliminary data.</text>
</comment>
<dbReference type="CDD" id="cd17920">
    <property type="entry name" value="DEXHc_RecQ"/>
    <property type="match status" value="1"/>
</dbReference>
<comment type="catalytic activity">
    <reaction evidence="9">
        <text>Couples ATP hydrolysis with the unwinding of duplex DNA by translocating in the 3'-5' direction.</text>
        <dbReference type="EC" id="5.6.2.4"/>
    </reaction>
</comment>
<evidence type="ECO:0000256" key="5">
    <source>
        <dbReference type="ARBA" id="ARBA00022806"/>
    </source>
</evidence>
<dbReference type="Gene3D" id="3.40.50.300">
    <property type="entry name" value="P-loop containing nucleotide triphosphate hydrolases"/>
    <property type="match status" value="2"/>
</dbReference>
<accession>A0A8J8FEU7</accession>
<dbReference type="PANTHER" id="PTHR13710:SF105">
    <property type="entry name" value="ATP-DEPENDENT DNA HELICASE Q1"/>
    <property type="match status" value="1"/>
</dbReference>
<protein>
    <recommendedName>
        <fullName evidence="11">ATP-dependent DNA helicase RecQ</fullName>
        <ecNumber evidence="10">5.6.2.4</ecNumber>
    </recommendedName>
    <alternativeName>
        <fullName evidence="12">DNA 3'-5' helicase RecQ</fullName>
    </alternativeName>
</protein>
<gene>
    <name evidence="15" type="ORF">GD597_00135</name>
</gene>
<dbReference type="NCBIfam" id="TIGR00614">
    <property type="entry name" value="recQ_fam"/>
    <property type="match status" value="1"/>
</dbReference>
<evidence type="ECO:0000256" key="4">
    <source>
        <dbReference type="ARBA" id="ARBA00022801"/>
    </source>
</evidence>
<evidence type="ECO:0000313" key="15">
    <source>
        <dbReference type="EMBL" id="NNV53844.1"/>
    </source>
</evidence>
<dbReference type="InterPro" id="IPR036388">
    <property type="entry name" value="WH-like_DNA-bd_sf"/>
</dbReference>
<reference evidence="15" key="1">
    <citation type="submission" date="2019-10" db="EMBL/GenBank/DDBJ databases">
        <title>Draft genome sequence of Panacibacter sp. KCS-6.</title>
        <authorList>
            <person name="Yim K.J."/>
        </authorList>
    </citation>
    <scope>NUCLEOTIDE SEQUENCE</scope>
    <source>
        <strain evidence="15">KCS-6</strain>
    </source>
</reference>
<dbReference type="FunFam" id="3.40.50.300:FF:001389">
    <property type="entry name" value="ATP-dependent DNA helicase RecQ"/>
    <property type="match status" value="1"/>
</dbReference>
<evidence type="ECO:0000259" key="13">
    <source>
        <dbReference type="PROSITE" id="PS51192"/>
    </source>
</evidence>
<keyword evidence="3" id="KW-0547">Nucleotide-binding</keyword>
<dbReference type="GO" id="GO:0005737">
    <property type="term" value="C:cytoplasm"/>
    <property type="evidence" value="ECO:0007669"/>
    <property type="project" value="TreeGrafter"/>
</dbReference>
<evidence type="ECO:0000256" key="3">
    <source>
        <dbReference type="ARBA" id="ARBA00022741"/>
    </source>
</evidence>
<evidence type="ECO:0000256" key="7">
    <source>
        <dbReference type="ARBA" id="ARBA00023125"/>
    </source>
</evidence>
<dbReference type="GO" id="GO:0003677">
    <property type="term" value="F:DNA binding"/>
    <property type="evidence" value="ECO:0007669"/>
    <property type="project" value="UniProtKB-KW"/>
</dbReference>
<proteinExistence type="inferred from homology"/>
<dbReference type="PROSITE" id="PS51194">
    <property type="entry name" value="HELICASE_CTER"/>
    <property type="match status" value="1"/>
</dbReference>
<dbReference type="PROSITE" id="PS51192">
    <property type="entry name" value="HELICASE_ATP_BIND_1"/>
    <property type="match status" value="1"/>
</dbReference>
<keyword evidence="7" id="KW-0238">DNA-binding</keyword>
<evidence type="ECO:0000256" key="11">
    <source>
        <dbReference type="ARBA" id="ARBA00044535"/>
    </source>
</evidence>
<dbReference type="InterPro" id="IPR001650">
    <property type="entry name" value="Helicase_C-like"/>
</dbReference>
<evidence type="ECO:0000256" key="2">
    <source>
        <dbReference type="ARBA" id="ARBA00022723"/>
    </source>
</evidence>
<dbReference type="RefSeq" id="WP_171605761.1">
    <property type="nucleotide sequence ID" value="NZ_WHPF01000001.1"/>
</dbReference>
<dbReference type="InterPro" id="IPR011545">
    <property type="entry name" value="DEAD/DEAH_box_helicase_dom"/>
</dbReference>
<evidence type="ECO:0000256" key="9">
    <source>
        <dbReference type="ARBA" id="ARBA00034617"/>
    </source>
</evidence>
<dbReference type="EC" id="5.6.2.4" evidence="10"/>
<evidence type="ECO:0000256" key="8">
    <source>
        <dbReference type="ARBA" id="ARBA00023235"/>
    </source>
</evidence>
<dbReference type="InterPro" id="IPR014001">
    <property type="entry name" value="Helicase_ATP-bd"/>
</dbReference>
<evidence type="ECO:0000256" key="10">
    <source>
        <dbReference type="ARBA" id="ARBA00034808"/>
    </source>
</evidence>
<keyword evidence="2" id="KW-0479">Metal-binding</keyword>
<dbReference type="GO" id="GO:0006281">
    <property type="term" value="P:DNA repair"/>
    <property type="evidence" value="ECO:0007669"/>
    <property type="project" value="TreeGrafter"/>
</dbReference>
<keyword evidence="6" id="KW-0067">ATP-binding</keyword>
<dbReference type="InterPro" id="IPR004589">
    <property type="entry name" value="DNA_helicase_ATP-dep_RecQ"/>
</dbReference>
<dbReference type="InterPro" id="IPR032284">
    <property type="entry name" value="RecQ_Zn-bd"/>
</dbReference>
<dbReference type="GO" id="GO:0005524">
    <property type="term" value="F:ATP binding"/>
    <property type="evidence" value="ECO:0007669"/>
    <property type="project" value="UniProtKB-KW"/>
</dbReference>
<dbReference type="PANTHER" id="PTHR13710">
    <property type="entry name" value="DNA HELICASE RECQ FAMILY MEMBER"/>
    <property type="match status" value="1"/>
</dbReference>
<feature type="domain" description="Helicase ATP-binding" evidence="13">
    <location>
        <begin position="25"/>
        <end position="193"/>
    </location>
</feature>
<evidence type="ECO:0000256" key="12">
    <source>
        <dbReference type="ARBA" id="ARBA00044550"/>
    </source>
</evidence>